<gene>
    <name evidence="1" type="ORF">GCM10011322_47290</name>
</gene>
<name>A0A917QL37_9HYPH</name>
<evidence type="ECO:0000313" key="1">
    <source>
        <dbReference type="EMBL" id="GGK55116.1"/>
    </source>
</evidence>
<dbReference type="GO" id="GO:0016868">
    <property type="term" value="F:intramolecular phosphotransferase activity"/>
    <property type="evidence" value="ECO:0007669"/>
    <property type="project" value="InterPro"/>
</dbReference>
<comment type="caution">
    <text evidence="1">The sequence shown here is derived from an EMBL/GenBank/DDBJ whole genome shotgun (WGS) entry which is preliminary data.</text>
</comment>
<accession>A0A917QL37</accession>
<proteinExistence type="predicted"/>
<dbReference type="SUPFAM" id="SSF55957">
    <property type="entry name" value="Phosphoglucomutase, C-terminal domain"/>
    <property type="match status" value="1"/>
</dbReference>
<dbReference type="AlphaFoldDB" id="A0A917QL37"/>
<dbReference type="Gene3D" id="3.30.310.50">
    <property type="entry name" value="Alpha-D-phosphohexomutase, C-terminal domain"/>
    <property type="match status" value="1"/>
</dbReference>
<reference evidence="1 2" key="1">
    <citation type="journal article" date="2014" name="Int. J. Syst. Evol. Microbiol.">
        <title>Complete genome sequence of Corynebacterium casei LMG S-19264T (=DSM 44701T), isolated from a smear-ripened cheese.</title>
        <authorList>
            <consortium name="US DOE Joint Genome Institute (JGI-PGF)"/>
            <person name="Walter F."/>
            <person name="Albersmeier A."/>
            <person name="Kalinowski J."/>
            <person name="Ruckert C."/>
        </authorList>
    </citation>
    <scope>NUCLEOTIDE SEQUENCE [LARGE SCALE GENOMIC DNA]</scope>
    <source>
        <strain evidence="1 2">CGMCC 1.9161</strain>
    </source>
</reference>
<dbReference type="EMBL" id="BMMF01000022">
    <property type="protein sequence ID" value="GGK55116.1"/>
    <property type="molecule type" value="Genomic_DNA"/>
</dbReference>
<dbReference type="Proteomes" id="UP000600449">
    <property type="component" value="Unassembled WGS sequence"/>
</dbReference>
<evidence type="ECO:0000313" key="2">
    <source>
        <dbReference type="Proteomes" id="UP000600449"/>
    </source>
</evidence>
<dbReference type="InterPro" id="IPR036900">
    <property type="entry name" value="A-D-PHexomutase_C_sf"/>
</dbReference>
<protein>
    <submittedName>
        <fullName evidence="1">Uncharacterized protein</fullName>
    </submittedName>
</protein>
<organism evidence="1 2">
    <name type="scientific">Salinarimonas ramus</name>
    <dbReference type="NCBI Taxonomy" id="690164"/>
    <lineage>
        <taxon>Bacteria</taxon>
        <taxon>Pseudomonadati</taxon>
        <taxon>Pseudomonadota</taxon>
        <taxon>Alphaproteobacteria</taxon>
        <taxon>Hyphomicrobiales</taxon>
        <taxon>Salinarimonadaceae</taxon>
        <taxon>Salinarimonas</taxon>
    </lineage>
</organism>
<sequence>MRVSPALPERAEGRRVERVTAQTAAIREDDAPLAGAVIADVVTMNGVRMTLEDGTRGLVRTSANKPELVVMVGRPVSQGHMRATFAMVDGVLRESSEVGTYNQQILRRASFCSGAKRRFQSFPVTR</sequence>
<keyword evidence="2" id="KW-1185">Reference proteome</keyword>